<feature type="compositionally biased region" description="Basic and acidic residues" evidence="1">
    <location>
        <begin position="557"/>
        <end position="575"/>
    </location>
</feature>
<dbReference type="Proteomes" id="UP001153069">
    <property type="component" value="Unassembled WGS sequence"/>
</dbReference>
<keyword evidence="3" id="KW-0067">ATP-binding</keyword>
<feature type="compositionally biased region" description="Basic and acidic residues" evidence="1">
    <location>
        <begin position="779"/>
        <end position="796"/>
    </location>
</feature>
<keyword evidence="3" id="KW-0378">Hydrolase</keyword>
<keyword evidence="3" id="KW-0347">Helicase</keyword>
<evidence type="ECO:0000256" key="1">
    <source>
        <dbReference type="SAM" id="MobiDB-lite"/>
    </source>
</evidence>
<feature type="domain" description="Helicase-associated" evidence="2">
    <location>
        <begin position="386"/>
        <end position="446"/>
    </location>
</feature>
<dbReference type="PANTHER" id="PTHR33418:SF1">
    <property type="entry name" value="HELICASE-ASSOCIATED DOMAIN-CONTAINING PROTEIN"/>
    <property type="match status" value="1"/>
</dbReference>
<feature type="region of interest" description="Disordered" evidence="1">
    <location>
        <begin position="554"/>
        <end position="796"/>
    </location>
</feature>
<protein>
    <submittedName>
        <fullName evidence="3">Helicase</fullName>
    </submittedName>
</protein>
<feature type="domain" description="Helicase-associated" evidence="2">
    <location>
        <begin position="162"/>
        <end position="220"/>
    </location>
</feature>
<name>A0A9N8HEV9_9STRA</name>
<evidence type="ECO:0000259" key="2">
    <source>
        <dbReference type="Pfam" id="PF03457"/>
    </source>
</evidence>
<keyword evidence="4" id="KW-1185">Reference proteome</keyword>
<organism evidence="3 4">
    <name type="scientific">Seminavis robusta</name>
    <dbReference type="NCBI Taxonomy" id="568900"/>
    <lineage>
        <taxon>Eukaryota</taxon>
        <taxon>Sar</taxon>
        <taxon>Stramenopiles</taxon>
        <taxon>Ochrophyta</taxon>
        <taxon>Bacillariophyta</taxon>
        <taxon>Bacillariophyceae</taxon>
        <taxon>Bacillariophycidae</taxon>
        <taxon>Naviculales</taxon>
        <taxon>Naviculaceae</taxon>
        <taxon>Seminavis</taxon>
    </lineage>
</organism>
<feature type="domain" description="Helicase-associated" evidence="2">
    <location>
        <begin position="26"/>
        <end position="86"/>
    </location>
</feature>
<dbReference type="Pfam" id="PF03457">
    <property type="entry name" value="HA"/>
    <property type="match status" value="5"/>
</dbReference>
<gene>
    <name evidence="3" type="ORF">SEMRO_404_G135840.1</name>
</gene>
<feature type="domain" description="Helicase-associated" evidence="2">
    <location>
        <begin position="231"/>
        <end position="287"/>
    </location>
</feature>
<feature type="region of interest" description="Disordered" evidence="1">
    <location>
        <begin position="92"/>
        <end position="150"/>
    </location>
</feature>
<sequence>MSEEASHSKNNVNDGSDNEADGGVRRNWEASFLALLDYKNIYGNTLVPSAYEQDTALGHWVRKQRRYESSGKLPPDKRQRLDAIGFVWKLRGEQLPERQPSTRRQQKEKPAQQKEKPAQQKEKPPQHVLFQKPKPKPEPMQVRSASLTSENHKAISAAALKKRNWDESFEALVVYKEEFGHTNVSRSYHDHALGQWVGKQRRQQSKLTKKQRENLKSLGFDFARVGTRSKDVWEDNFAMLAQYQEEHGDCMVDEDHELSAWVAEQRQSFLEERLPPKRAKSLESIGFQFYTDPSILDDININRKGITGKKEKTSLSERWGVQYESLVLFYEQNGHCLVSRGTHKQLSYWVTRQRQLNLQNKLKPERKELLDEINFEWYSGINELPEHYFDEMLQRLEDFKLEFGHVEVPISYRRGGLGQFVESMKLTGAEGQMLPEEAQKLLRLGFAWTENRKSWFKHYERVADEIESSRGCNELMLSGRSERWLKVQFMLLEYDLLLPKRVEKLEDLDAEWDGETLLSKENDGTDNTPGDNSDSDNEIFSTGAMFKAAAMAWSPDGKTKRVDVPEQQKANRAEDTTNQTGPGTPAKDQEQSAMDISPTETNHDDSGKDCTGPEAAEKDSDTIQQSESTEGQAAADSEAERVDQTNAPAPESGAEAGPAEHDTASTEKIDTDKVEGSKSSTDETRPTQSKRQSPDTEEAENATAGDVVEGEPLPKKARVEKVDGEQHKQETPIDPSDGVANAAENAKTEPETKPAETGESVADESQDTDKSAMDTGEPEQNKDDEVPQKEQEAVDV</sequence>
<feature type="compositionally biased region" description="Low complexity" evidence="1">
    <location>
        <begin position="647"/>
        <end position="657"/>
    </location>
</feature>
<proteinExistence type="predicted"/>
<dbReference type="InterPro" id="IPR005114">
    <property type="entry name" value="Helicase_assoc"/>
</dbReference>
<dbReference type="PANTHER" id="PTHR33418">
    <property type="entry name" value="HELICASE-ASSOCIATED"/>
    <property type="match status" value="1"/>
</dbReference>
<dbReference type="AlphaFoldDB" id="A0A9N8HEV9"/>
<dbReference type="GO" id="GO:0004386">
    <property type="term" value="F:helicase activity"/>
    <property type="evidence" value="ECO:0007669"/>
    <property type="project" value="UniProtKB-KW"/>
</dbReference>
<feature type="domain" description="Helicase-associated" evidence="2">
    <location>
        <begin position="316"/>
        <end position="375"/>
    </location>
</feature>
<dbReference type="Gene3D" id="6.10.140.530">
    <property type="match status" value="4"/>
</dbReference>
<dbReference type="OrthoDB" id="56904at2759"/>
<accession>A0A9N8HEV9</accession>
<feature type="compositionally biased region" description="Polar residues" evidence="1">
    <location>
        <begin position="622"/>
        <end position="631"/>
    </location>
</feature>
<evidence type="ECO:0000313" key="3">
    <source>
        <dbReference type="EMBL" id="CAB9509755.1"/>
    </source>
</evidence>
<comment type="caution">
    <text evidence="3">The sequence shown here is derived from an EMBL/GenBank/DDBJ whole genome shotgun (WGS) entry which is preliminary data.</text>
</comment>
<feature type="compositionally biased region" description="Basic and acidic residues" evidence="1">
    <location>
        <begin position="105"/>
        <end position="125"/>
    </location>
</feature>
<feature type="compositionally biased region" description="Basic and acidic residues" evidence="1">
    <location>
        <begin position="712"/>
        <end position="731"/>
    </location>
</feature>
<feature type="compositionally biased region" description="Basic and acidic residues" evidence="1">
    <location>
        <begin position="746"/>
        <end position="756"/>
    </location>
</feature>
<feature type="compositionally biased region" description="Polar residues" evidence="1">
    <location>
        <begin position="591"/>
        <end position="600"/>
    </location>
</feature>
<evidence type="ECO:0000313" key="4">
    <source>
        <dbReference type="Proteomes" id="UP001153069"/>
    </source>
</evidence>
<feature type="region of interest" description="Disordered" evidence="1">
    <location>
        <begin position="1"/>
        <end position="24"/>
    </location>
</feature>
<feature type="compositionally biased region" description="Basic and acidic residues" evidence="1">
    <location>
        <begin position="658"/>
        <end position="685"/>
    </location>
</feature>
<dbReference type="EMBL" id="CAICTM010000403">
    <property type="protein sequence ID" value="CAB9509755.1"/>
    <property type="molecule type" value="Genomic_DNA"/>
</dbReference>
<keyword evidence="3" id="KW-0547">Nucleotide-binding</keyword>
<reference evidence="3" key="1">
    <citation type="submission" date="2020-06" db="EMBL/GenBank/DDBJ databases">
        <authorList>
            <consortium name="Plant Systems Biology data submission"/>
        </authorList>
    </citation>
    <scope>NUCLEOTIDE SEQUENCE</scope>
    <source>
        <strain evidence="3">D6</strain>
    </source>
</reference>
<feature type="region of interest" description="Disordered" evidence="1">
    <location>
        <begin position="516"/>
        <end position="539"/>
    </location>
</feature>